<dbReference type="PANTHER" id="PTHR32309">
    <property type="entry name" value="TYROSINE-PROTEIN KINASE"/>
    <property type="match status" value="1"/>
</dbReference>
<comment type="caution">
    <text evidence="11">The sequence shown here is derived from an EMBL/GenBank/DDBJ whole genome shotgun (WGS) entry which is preliminary data.</text>
</comment>
<dbReference type="GO" id="GO:0042802">
    <property type="term" value="F:identical protein binding"/>
    <property type="evidence" value="ECO:0007669"/>
    <property type="project" value="UniProtKB-ARBA"/>
</dbReference>
<evidence type="ECO:0000259" key="10">
    <source>
        <dbReference type="Pfam" id="PF13614"/>
    </source>
</evidence>
<dbReference type="Pfam" id="PF13614">
    <property type="entry name" value="AAA_31"/>
    <property type="match status" value="1"/>
</dbReference>
<dbReference type="EMBL" id="JAGZYH010000002">
    <property type="protein sequence ID" value="MBS6620775.1"/>
    <property type="molecule type" value="Genomic_DNA"/>
</dbReference>
<evidence type="ECO:0000256" key="4">
    <source>
        <dbReference type="ARBA" id="ARBA00022741"/>
    </source>
</evidence>
<dbReference type="GO" id="GO:0005886">
    <property type="term" value="C:plasma membrane"/>
    <property type="evidence" value="ECO:0007669"/>
    <property type="project" value="UniProtKB-ARBA"/>
</dbReference>
<dbReference type="SUPFAM" id="SSF52540">
    <property type="entry name" value="P-loop containing nucleoside triphosphate hydrolases"/>
    <property type="match status" value="1"/>
</dbReference>
<feature type="compositionally biased region" description="Basic and acidic residues" evidence="9">
    <location>
        <begin position="274"/>
        <end position="287"/>
    </location>
</feature>
<evidence type="ECO:0000256" key="9">
    <source>
        <dbReference type="SAM" id="MobiDB-lite"/>
    </source>
</evidence>
<feature type="region of interest" description="Disordered" evidence="9">
    <location>
        <begin position="258"/>
        <end position="287"/>
    </location>
</feature>
<proteinExistence type="inferred from homology"/>
<accession>A0A9E1DS26</accession>
<dbReference type="PANTHER" id="PTHR32309:SF13">
    <property type="entry name" value="FERRIC ENTEROBACTIN TRANSPORT PROTEIN FEPE"/>
    <property type="match status" value="1"/>
</dbReference>
<evidence type="ECO:0000313" key="12">
    <source>
        <dbReference type="Proteomes" id="UP000811365"/>
    </source>
</evidence>
<keyword evidence="3" id="KW-0808">Transferase</keyword>
<dbReference type="Proteomes" id="UP000811365">
    <property type="component" value="Unassembled WGS sequence"/>
</dbReference>
<dbReference type="Gene3D" id="3.40.50.300">
    <property type="entry name" value="P-loop containing nucleotide triphosphate hydrolases"/>
    <property type="match status" value="1"/>
</dbReference>
<keyword evidence="7" id="KW-0829">Tyrosine-protein kinase</keyword>
<dbReference type="InterPro" id="IPR005702">
    <property type="entry name" value="Wzc-like_C"/>
</dbReference>
<dbReference type="CDD" id="cd05387">
    <property type="entry name" value="BY-kinase"/>
    <property type="match status" value="1"/>
</dbReference>
<keyword evidence="4" id="KW-0547">Nucleotide-binding</keyword>
<dbReference type="InterPro" id="IPR050445">
    <property type="entry name" value="Bact_polysacc_biosynth/exp"/>
</dbReference>
<keyword evidence="5 11" id="KW-0418">Kinase</keyword>
<evidence type="ECO:0000256" key="5">
    <source>
        <dbReference type="ARBA" id="ARBA00022777"/>
    </source>
</evidence>
<evidence type="ECO:0000313" key="11">
    <source>
        <dbReference type="EMBL" id="MBS6620775.1"/>
    </source>
</evidence>
<evidence type="ECO:0000256" key="7">
    <source>
        <dbReference type="ARBA" id="ARBA00023137"/>
    </source>
</evidence>
<evidence type="ECO:0000256" key="8">
    <source>
        <dbReference type="ARBA" id="ARBA00051245"/>
    </source>
</evidence>
<dbReference type="InterPro" id="IPR027417">
    <property type="entry name" value="P-loop_NTPase"/>
</dbReference>
<dbReference type="FunFam" id="3.40.50.300:FF:000527">
    <property type="entry name" value="Tyrosine-protein kinase etk"/>
    <property type="match status" value="1"/>
</dbReference>
<reference evidence="11" key="1">
    <citation type="submission" date="2021-02" db="EMBL/GenBank/DDBJ databases">
        <title>Infant gut strain persistence is associated with maternal origin, phylogeny, and functional potential including surface adhesion and iron acquisition.</title>
        <authorList>
            <person name="Lou Y.C."/>
        </authorList>
    </citation>
    <scope>NUCLEOTIDE SEQUENCE</scope>
    <source>
        <strain evidence="11">L2_039_000G1_dasL2_039_000G1_maxbin2.maxbin.077</strain>
    </source>
</reference>
<evidence type="ECO:0000256" key="6">
    <source>
        <dbReference type="ARBA" id="ARBA00022840"/>
    </source>
</evidence>
<evidence type="ECO:0000256" key="3">
    <source>
        <dbReference type="ARBA" id="ARBA00022679"/>
    </source>
</evidence>
<keyword evidence="6" id="KW-0067">ATP-binding</keyword>
<dbReference type="AlphaFoldDB" id="A0A9E1DS26"/>
<sequence length="287" mass="31238">MWNPFNRNTISNSSASKRSLQLITQKGMPFAYVEAYKALRTNLNFLSGSGDVHAFVVTSTVPEEAKSNVSVNLALALTESGKKVVLVDCDLRKPVLHRYLKAGHNLKGVSNVLSRQVALSDALVEPKGIPNLTFLPAGTTPPNPSELLSQPQMQEMVATLRGSYDFVILDAPPISMVTDAAVIGRIVDGALFVVRSKYASTDAVKTALEKLQDAGVKVLGAVLTRYDAKKSLKRSDYGYGYYYYNSNYSYGTPPDGISESAAEKSCLTSKKQHNGKEKHSVHTEDET</sequence>
<name>A0A9E1DS26_9FIRM</name>
<gene>
    <name evidence="11" type="ORF">KH315_01165</name>
</gene>
<dbReference type="NCBIfam" id="TIGR01007">
    <property type="entry name" value="eps_fam"/>
    <property type="match status" value="1"/>
</dbReference>
<protein>
    <recommendedName>
        <fullName evidence="2">non-specific protein-tyrosine kinase</fullName>
        <ecNumber evidence="2">2.7.10.2</ecNumber>
    </recommendedName>
</protein>
<comment type="catalytic activity">
    <reaction evidence="8">
        <text>L-tyrosyl-[protein] + ATP = O-phospho-L-tyrosyl-[protein] + ADP + H(+)</text>
        <dbReference type="Rhea" id="RHEA:10596"/>
        <dbReference type="Rhea" id="RHEA-COMP:10136"/>
        <dbReference type="Rhea" id="RHEA-COMP:20101"/>
        <dbReference type="ChEBI" id="CHEBI:15378"/>
        <dbReference type="ChEBI" id="CHEBI:30616"/>
        <dbReference type="ChEBI" id="CHEBI:46858"/>
        <dbReference type="ChEBI" id="CHEBI:61978"/>
        <dbReference type="ChEBI" id="CHEBI:456216"/>
        <dbReference type="EC" id="2.7.10.2"/>
    </reaction>
</comment>
<organism evidence="11 12">
    <name type="scientific">Faecalibacterium prausnitzii</name>
    <dbReference type="NCBI Taxonomy" id="853"/>
    <lineage>
        <taxon>Bacteria</taxon>
        <taxon>Bacillati</taxon>
        <taxon>Bacillota</taxon>
        <taxon>Clostridia</taxon>
        <taxon>Eubacteriales</taxon>
        <taxon>Oscillospiraceae</taxon>
        <taxon>Faecalibacterium</taxon>
    </lineage>
</organism>
<evidence type="ECO:0000256" key="2">
    <source>
        <dbReference type="ARBA" id="ARBA00011903"/>
    </source>
</evidence>
<dbReference type="GO" id="GO:0004715">
    <property type="term" value="F:non-membrane spanning protein tyrosine kinase activity"/>
    <property type="evidence" value="ECO:0007669"/>
    <property type="project" value="UniProtKB-EC"/>
</dbReference>
<dbReference type="InterPro" id="IPR025669">
    <property type="entry name" value="AAA_dom"/>
</dbReference>
<dbReference type="GO" id="GO:0005524">
    <property type="term" value="F:ATP binding"/>
    <property type="evidence" value="ECO:0007669"/>
    <property type="project" value="UniProtKB-KW"/>
</dbReference>
<evidence type="ECO:0000256" key="1">
    <source>
        <dbReference type="ARBA" id="ARBA00007316"/>
    </source>
</evidence>
<comment type="similarity">
    <text evidence="1">Belongs to the CpsD/CapB family.</text>
</comment>
<dbReference type="EC" id="2.7.10.2" evidence="2"/>
<feature type="domain" description="AAA" evidence="10">
    <location>
        <begin position="65"/>
        <end position="211"/>
    </location>
</feature>